<protein>
    <submittedName>
        <fullName evidence="3">Uncharacterized protein LOC115472476</fullName>
    </submittedName>
</protein>
<feature type="coiled-coil region" evidence="1">
    <location>
        <begin position="103"/>
        <end position="142"/>
    </location>
</feature>
<organism evidence="2 3">
    <name type="scientific">Microcaecilia unicolor</name>
    <dbReference type="NCBI Taxonomy" id="1415580"/>
    <lineage>
        <taxon>Eukaryota</taxon>
        <taxon>Metazoa</taxon>
        <taxon>Chordata</taxon>
        <taxon>Craniata</taxon>
        <taxon>Vertebrata</taxon>
        <taxon>Euteleostomi</taxon>
        <taxon>Amphibia</taxon>
        <taxon>Gymnophiona</taxon>
        <taxon>Siphonopidae</taxon>
        <taxon>Microcaecilia</taxon>
    </lineage>
</organism>
<dbReference type="Proteomes" id="UP000515156">
    <property type="component" value="Chromosome 6"/>
</dbReference>
<sequence length="209" mass="24621">MSPGGISLPSTPIVIFGSFNTPKRSCTVTPLCLPTVTPALVPLSVNKFGSRVNPLHPPGVRRRTVSLETMAAHHFNQQRAIVMQQKEYYRYHQDWQRPFYGSKAEKEEYRQELRQLLKKQMSEKWAMEREMLNRQAKDAEAAREADRLALLHDLEQERTKALFLQRFRDENKKLMETKWKENRLIKSLEIIRERELLQYNPINWSGTLK</sequence>
<dbReference type="OrthoDB" id="9992297at2759"/>
<gene>
    <name evidence="3" type="primary">LOC115472476</name>
</gene>
<dbReference type="InParanoid" id="A0A6P7YCG8"/>
<reference evidence="3" key="1">
    <citation type="submission" date="2025-08" db="UniProtKB">
        <authorList>
            <consortium name="RefSeq"/>
        </authorList>
    </citation>
    <scope>IDENTIFICATION</scope>
</reference>
<keyword evidence="2" id="KW-1185">Reference proteome</keyword>
<dbReference type="KEGG" id="muo:115472476"/>
<keyword evidence="1" id="KW-0175">Coiled coil</keyword>
<dbReference type="RefSeq" id="XP_030062626.1">
    <property type="nucleotide sequence ID" value="XM_030206766.1"/>
</dbReference>
<dbReference type="AlphaFoldDB" id="A0A6P7YCG8"/>
<proteinExistence type="predicted"/>
<accession>A0A6P7YCG8</accession>
<evidence type="ECO:0000313" key="2">
    <source>
        <dbReference type="Proteomes" id="UP000515156"/>
    </source>
</evidence>
<name>A0A6P7YCG8_9AMPH</name>
<evidence type="ECO:0000256" key="1">
    <source>
        <dbReference type="SAM" id="Coils"/>
    </source>
</evidence>
<evidence type="ECO:0000313" key="3">
    <source>
        <dbReference type="RefSeq" id="XP_030062626.1"/>
    </source>
</evidence>
<dbReference type="GeneID" id="115472476"/>